<dbReference type="GO" id="GO:0016853">
    <property type="term" value="F:isomerase activity"/>
    <property type="evidence" value="ECO:0007669"/>
    <property type="project" value="UniProtKB-KW"/>
</dbReference>
<dbReference type="HOGENOM" id="CLU_009834_7_2_1"/>
<dbReference type="InterPro" id="IPR051053">
    <property type="entry name" value="ECH/Chromodomain_protein"/>
</dbReference>
<comment type="similarity">
    <text evidence="1">Belongs to the enoyl-CoA hydratase/isomerase family.</text>
</comment>
<dbReference type="SUPFAM" id="SSF52096">
    <property type="entry name" value="ClpP/crotonase"/>
    <property type="match status" value="1"/>
</dbReference>
<evidence type="ECO:0000313" key="2">
    <source>
        <dbReference type="EMBL" id="EPE09596.1"/>
    </source>
</evidence>
<dbReference type="CDD" id="cd06558">
    <property type="entry name" value="crotonase-like"/>
    <property type="match status" value="1"/>
</dbReference>
<dbReference type="eggNOG" id="KOG1680">
    <property type="taxonomic scope" value="Eukaryota"/>
</dbReference>
<evidence type="ECO:0000313" key="3">
    <source>
        <dbReference type="Proteomes" id="UP000016923"/>
    </source>
</evidence>
<evidence type="ECO:0000256" key="1">
    <source>
        <dbReference type="ARBA" id="ARBA00005254"/>
    </source>
</evidence>
<dbReference type="AlphaFoldDB" id="S3CC97"/>
<dbReference type="PANTHER" id="PTHR43684">
    <property type="match status" value="1"/>
</dbReference>
<keyword evidence="3" id="KW-1185">Reference proteome</keyword>
<dbReference type="Gene3D" id="1.10.12.10">
    <property type="entry name" value="Lyase 2-enoyl-coa Hydratase, Chain A, domain 2"/>
    <property type="match status" value="1"/>
</dbReference>
<dbReference type="PANTHER" id="PTHR43684:SF4">
    <property type="entry name" value="ENOYL-COA HYDRATASE_ISOMERASE FAMILY PROTEIN (AFU_ORTHOLOGUE AFUA_1G01890)"/>
    <property type="match status" value="1"/>
</dbReference>
<dbReference type="Proteomes" id="UP000016923">
    <property type="component" value="Unassembled WGS sequence"/>
</dbReference>
<dbReference type="STRING" id="1262450.S3CC97"/>
<dbReference type="InterPro" id="IPR014748">
    <property type="entry name" value="Enoyl-CoA_hydra_C"/>
</dbReference>
<dbReference type="Pfam" id="PF00378">
    <property type="entry name" value="ECH_1"/>
    <property type="match status" value="1"/>
</dbReference>
<gene>
    <name evidence="2" type="ORF">F503_07372</name>
</gene>
<dbReference type="Gene3D" id="3.90.226.10">
    <property type="entry name" value="2-enoyl-CoA Hydratase, Chain A, domain 1"/>
    <property type="match status" value="1"/>
</dbReference>
<reference evidence="2 3" key="1">
    <citation type="journal article" date="2013" name="BMC Genomics">
        <title>The genome and transcriptome of the pine saprophyte Ophiostoma piceae, and a comparison with the bark beetle-associated pine pathogen Grosmannia clavigera.</title>
        <authorList>
            <person name="Haridas S."/>
            <person name="Wang Y."/>
            <person name="Lim L."/>
            <person name="Massoumi Alamouti S."/>
            <person name="Jackman S."/>
            <person name="Docking R."/>
            <person name="Robertson G."/>
            <person name="Birol I."/>
            <person name="Bohlmann J."/>
            <person name="Breuil C."/>
        </authorList>
    </citation>
    <scope>NUCLEOTIDE SEQUENCE [LARGE SCALE GENOMIC DNA]</scope>
    <source>
        <strain evidence="2 3">UAMH 11346</strain>
    </source>
</reference>
<accession>S3CC97</accession>
<dbReference type="InterPro" id="IPR001753">
    <property type="entry name" value="Enoyl-CoA_hydra/iso"/>
</dbReference>
<keyword evidence="2" id="KW-0413">Isomerase</keyword>
<dbReference type="OMA" id="QALMCDV"/>
<organism evidence="2 3">
    <name type="scientific">Ophiostoma piceae (strain UAMH 11346)</name>
    <name type="common">Sap stain fungus</name>
    <dbReference type="NCBI Taxonomy" id="1262450"/>
    <lineage>
        <taxon>Eukaryota</taxon>
        <taxon>Fungi</taxon>
        <taxon>Dikarya</taxon>
        <taxon>Ascomycota</taxon>
        <taxon>Pezizomycotina</taxon>
        <taxon>Sordariomycetes</taxon>
        <taxon>Sordariomycetidae</taxon>
        <taxon>Ophiostomatales</taxon>
        <taxon>Ophiostomataceae</taxon>
        <taxon>Ophiostoma</taxon>
    </lineage>
</organism>
<proteinExistence type="inferred from homology"/>
<dbReference type="VEuPathDB" id="FungiDB:F503_07372"/>
<dbReference type="InterPro" id="IPR029045">
    <property type="entry name" value="ClpP/crotonase-like_dom_sf"/>
</dbReference>
<dbReference type="EMBL" id="KE148147">
    <property type="protein sequence ID" value="EPE09596.1"/>
    <property type="molecule type" value="Genomic_DNA"/>
</dbReference>
<dbReference type="OrthoDB" id="2018133at2759"/>
<name>S3CC97_OPHP1</name>
<protein>
    <submittedName>
        <fullName evidence="2">Enoyl-hydratase isomerase</fullName>
    </submittedName>
</protein>
<sequence length="330" mass="35447">MSTDAKKPESKNATAFPGIELPVSSYAAETRLPEIQFRHHPRECPTVTPVVVVVLDRPQAKNAFTPDMARSLVTAFGLLSRDDRVKCVVLTGGDPENRIFCAGADLKIGFRAGNSSTQDGPGDFRDNGGIVSLAIYNCRKPVVAALNGSGVGIGITMALGADIRVASNAPSAKYGFVFARRGIVMEACSSYFLPRLAGASAAVYLTTTGAALPASHKMLSPLFAEIVPPEEVLPVSLKLASEIAATTSTVSTRLMKDLVIRSADSPEEAHLLESALLYERFASADMREGVASFKEKRPPQFPGSLERDQLPAWPWWDTKVLARADERSKL</sequence>